<feature type="non-terminal residue" evidence="1">
    <location>
        <position position="57"/>
    </location>
</feature>
<evidence type="ECO:0008006" key="3">
    <source>
        <dbReference type="Google" id="ProtNLM"/>
    </source>
</evidence>
<dbReference type="Gene3D" id="1.10.287.210">
    <property type="match status" value="1"/>
</dbReference>
<accession>A0A091EWJ9</accession>
<keyword evidence="2" id="KW-1185">Reference proteome</keyword>
<organism evidence="1 2">
    <name type="scientific">Corvus brachyrhynchos</name>
    <name type="common">American crow</name>
    <dbReference type="NCBI Taxonomy" id="85066"/>
    <lineage>
        <taxon>Eukaryota</taxon>
        <taxon>Metazoa</taxon>
        <taxon>Chordata</taxon>
        <taxon>Craniata</taxon>
        <taxon>Vertebrata</taxon>
        <taxon>Euteleostomi</taxon>
        <taxon>Archelosauria</taxon>
        <taxon>Archosauria</taxon>
        <taxon>Dinosauria</taxon>
        <taxon>Saurischia</taxon>
        <taxon>Theropoda</taxon>
        <taxon>Coelurosauria</taxon>
        <taxon>Aves</taxon>
        <taxon>Neognathae</taxon>
        <taxon>Neoaves</taxon>
        <taxon>Telluraves</taxon>
        <taxon>Australaves</taxon>
        <taxon>Passeriformes</taxon>
        <taxon>Corvoidea</taxon>
        <taxon>Corvidae</taxon>
        <taxon>Corvus</taxon>
    </lineage>
</organism>
<proteinExistence type="predicted"/>
<dbReference type="AlphaFoldDB" id="A0A091EWJ9"/>
<feature type="non-terminal residue" evidence="1">
    <location>
        <position position="1"/>
    </location>
</feature>
<dbReference type="EMBL" id="KK718000">
    <property type="protein sequence ID" value="KFO54020.1"/>
    <property type="molecule type" value="Genomic_DNA"/>
</dbReference>
<gene>
    <name evidence="1" type="ORF">N302_09920</name>
</gene>
<evidence type="ECO:0000313" key="1">
    <source>
        <dbReference type="EMBL" id="KFO54020.1"/>
    </source>
</evidence>
<name>A0A091EWJ9_CORBR</name>
<protein>
    <recommendedName>
        <fullName evidence="3">Envelope glycoprotein</fullName>
    </recommendedName>
</protein>
<sequence length="57" mass="6406">AAIDFLLLARGHGCDEFEGLCCMDLSSTIKSIHSKIEELRAHIDNLRVEGDDWFSNL</sequence>
<dbReference type="SUPFAM" id="SSF58069">
    <property type="entry name" value="Virus ectodomain"/>
    <property type="match status" value="1"/>
</dbReference>
<evidence type="ECO:0000313" key="2">
    <source>
        <dbReference type="Proteomes" id="UP000052976"/>
    </source>
</evidence>
<dbReference type="Proteomes" id="UP000052976">
    <property type="component" value="Unassembled WGS sequence"/>
</dbReference>
<reference evidence="1 2" key="1">
    <citation type="submission" date="2014-04" db="EMBL/GenBank/DDBJ databases">
        <title>Genome evolution of avian class.</title>
        <authorList>
            <person name="Zhang G."/>
            <person name="Li C."/>
        </authorList>
    </citation>
    <scope>NUCLEOTIDE SEQUENCE [LARGE SCALE GENOMIC DNA]</scope>
    <source>
        <strain evidence="1">BGI_N302</strain>
    </source>
</reference>